<feature type="compositionally biased region" description="Basic and acidic residues" evidence="1">
    <location>
        <begin position="11"/>
        <end position="32"/>
    </location>
</feature>
<dbReference type="AlphaFoldDB" id="A0A8J8T678"/>
<sequence length="171" mass="20152">MSIRRQPMRAPEPEEMKGKYKDTMKGMFDNKGRNSESFHAELLRSLEDNKKRYDKQLYSDWLIKVYGRCTNICIKPQVEYEDDEAPSFVNGKSGKVSLLREVEKQCARNCMRKFDRTYKTFDQVEKNIFDQFITDENIDPSSLLKAMQRQEEDQNARDMAEGEKLVDQGKI</sequence>
<name>A0A8J8T678_HALGN</name>
<feature type="region of interest" description="Disordered" evidence="1">
    <location>
        <begin position="147"/>
        <end position="171"/>
    </location>
</feature>
<dbReference type="Proteomes" id="UP000785679">
    <property type="component" value="Unassembled WGS sequence"/>
</dbReference>
<protein>
    <submittedName>
        <fullName evidence="2">Uncharacterized protein</fullName>
    </submittedName>
</protein>
<proteinExistence type="predicted"/>
<evidence type="ECO:0000313" key="2">
    <source>
        <dbReference type="EMBL" id="TNV83195.1"/>
    </source>
</evidence>
<feature type="region of interest" description="Disordered" evidence="1">
    <location>
        <begin position="1"/>
        <end position="32"/>
    </location>
</feature>
<feature type="compositionally biased region" description="Basic and acidic residues" evidence="1">
    <location>
        <begin position="148"/>
        <end position="171"/>
    </location>
</feature>
<dbReference type="EMBL" id="RRYP01004071">
    <property type="protein sequence ID" value="TNV83195.1"/>
    <property type="molecule type" value="Genomic_DNA"/>
</dbReference>
<comment type="caution">
    <text evidence="2">The sequence shown here is derived from an EMBL/GenBank/DDBJ whole genome shotgun (WGS) entry which is preliminary data.</text>
</comment>
<dbReference type="OrthoDB" id="10424070at2759"/>
<accession>A0A8J8T678</accession>
<organism evidence="2 3">
    <name type="scientific">Halteria grandinella</name>
    <dbReference type="NCBI Taxonomy" id="5974"/>
    <lineage>
        <taxon>Eukaryota</taxon>
        <taxon>Sar</taxon>
        <taxon>Alveolata</taxon>
        <taxon>Ciliophora</taxon>
        <taxon>Intramacronucleata</taxon>
        <taxon>Spirotrichea</taxon>
        <taxon>Stichotrichia</taxon>
        <taxon>Sporadotrichida</taxon>
        <taxon>Halteriidae</taxon>
        <taxon>Halteria</taxon>
    </lineage>
</organism>
<evidence type="ECO:0000313" key="3">
    <source>
        <dbReference type="Proteomes" id="UP000785679"/>
    </source>
</evidence>
<gene>
    <name evidence="2" type="ORF">FGO68_gene5289</name>
</gene>
<evidence type="ECO:0000256" key="1">
    <source>
        <dbReference type="SAM" id="MobiDB-lite"/>
    </source>
</evidence>
<reference evidence="2" key="1">
    <citation type="submission" date="2019-06" db="EMBL/GenBank/DDBJ databases">
        <authorList>
            <person name="Zheng W."/>
        </authorList>
    </citation>
    <scope>NUCLEOTIDE SEQUENCE</scope>
    <source>
        <strain evidence="2">QDHG01</strain>
    </source>
</reference>
<keyword evidence="3" id="KW-1185">Reference proteome</keyword>